<protein>
    <recommendedName>
        <fullName evidence="6">FAD-binding PCMH-type domain-containing protein</fullName>
    </recommendedName>
</protein>
<evidence type="ECO:0000259" key="6">
    <source>
        <dbReference type="PROSITE" id="PS51387"/>
    </source>
</evidence>
<keyword evidence="5" id="KW-0560">Oxidoreductase</keyword>
<dbReference type="Gene3D" id="3.30.465.10">
    <property type="match status" value="2"/>
</dbReference>
<sequence length="395" mass="43087">MKVGAGVLLYELYEAADAHGVAVVGGEGKTVGFGRGYIAGGRHSPVSPLYGLAADQVLRIDVVTPDGRFITATERKNSDLFWALWGGGGGTFGVATSYVIRAHLSLPVISVASFSFGIDGSTITYETFWEAVRAYWEMIPIFNARGNYQYWFIWPAGPKKASFVMSPWLAPKLTAGEANELTAPLFAKWKALGINVQPNWSEHATFLSAWTAGFPVEPVGSHGNKMASRLSPKENLNDPAKFNTTYEALKGVSDSGGSLIGFGITGGPGPHPDNAVNPEWRDAAAMFVISWVTWDADTSLARIAELSKNLTELWRQPWRDAAPDSEAYASECDVMEPNVQQSFFGNNYKRLYQVKNKYVPSGLFHTQIGVGSEDWYVTGQLDGLPTQNGRLCRVK</sequence>
<comment type="caution">
    <text evidence="7">The sequence shown here is derived from an EMBL/GenBank/DDBJ whole genome shotgun (WGS) entry which is preliminary data.</text>
</comment>
<evidence type="ECO:0000256" key="1">
    <source>
        <dbReference type="ARBA" id="ARBA00001974"/>
    </source>
</evidence>
<dbReference type="InterPro" id="IPR006094">
    <property type="entry name" value="Oxid_FAD_bind_N"/>
</dbReference>
<dbReference type="InterPro" id="IPR036318">
    <property type="entry name" value="FAD-bd_PCMH-like_sf"/>
</dbReference>
<dbReference type="SUPFAM" id="SSF56176">
    <property type="entry name" value="FAD-binding/transporter-associated domain-like"/>
    <property type="match status" value="1"/>
</dbReference>
<dbReference type="GO" id="GO:0016491">
    <property type="term" value="F:oxidoreductase activity"/>
    <property type="evidence" value="ECO:0007669"/>
    <property type="project" value="UniProtKB-KW"/>
</dbReference>
<comment type="cofactor">
    <cofactor evidence="1">
        <name>FAD</name>
        <dbReference type="ChEBI" id="CHEBI:57692"/>
    </cofactor>
</comment>
<proteinExistence type="inferred from homology"/>
<evidence type="ECO:0000256" key="5">
    <source>
        <dbReference type="ARBA" id="ARBA00023002"/>
    </source>
</evidence>
<keyword evidence="4" id="KW-0274">FAD</keyword>
<dbReference type="EMBL" id="JASAOK010000012">
    <property type="protein sequence ID" value="KAK6224348.1"/>
    <property type="molecule type" value="Genomic_DNA"/>
</dbReference>
<dbReference type="InterPro" id="IPR016169">
    <property type="entry name" value="FAD-bd_PCMH_sub2"/>
</dbReference>
<dbReference type="InterPro" id="IPR012951">
    <property type="entry name" value="BBE"/>
</dbReference>
<dbReference type="Pfam" id="PF08031">
    <property type="entry name" value="BBE"/>
    <property type="match status" value="1"/>
</dbReference>
<dbReference type="InterPro" id="IPR050416">
    <property type="entry name" value="FAD-linked_Oxidoreductase"/>
</dbReference>
<dbReference type="PANTHER" id="PTHR42973">
    <property type="entry name" value="BINDING OXIDOREDUCTASE, PUTATIVE (AFU_ORTHOLOGUE AFUA_1G17690)-RELATED"/>
    <property type="match status" value="1"/>
</dbReference>
<keyword evidence="3" id="KW-0285">Flavoprotein</keyword>
<gene>
    <name evidence="7" type="ORF">QIS74_02675</name>
</gene>
<evidence type="ECO:0000256" key="3">
    <source>
        <dbReference type="ARBA" id="ARBA00022630"/>
    </source>
</evidence>
<name>A0AAV9TLN6_9PEZI</name>
<keyword evidence="8" id="KW-1185">Reference proteome</keyword>
<dbReference type="PROSITE" id="PS51387">
    <property type="entry name" value="FAD_PCMH"/>
    <property type="match status" value="1"/>
</dbReference>
<dbReference type="GO" id="GO:0071949">
    <property type="term" value="F:FAD binding"/>
    <property type="evidence" value="ECO:0007669"/>
    <property type="project" value="InterPro"/>
</dbReference>
<feature type="domain" description="FAD-binding PCMH-type" evidence="6">
    <location>
        <begin position="1"/>
        <end position="105"/>
    </location>
</feature>
<accession>A0AAV9TLN6</accession>
<dbReference type="PANTHER" id="PTHR42973:SF39">
    <property type="entry name" value="FAD-BINDING PCMH-TYPE DOMAIN-CONTAINING PROTEIN"/>
    <property type="match status" value="1"/>
</dbReference>
<evidence type="ECO:0000313" key="7">
    <source>
        <dbReference type="EMBL" id="KAK6224348.1"/>
    </source>
</evidence>
<evidence type="ECO:0000313" key="8">
    <source>
        <dbReference type="Proteomes" id="UP001327957"/>
    </source>
</evidence>
<dbReference type="AlphaFoldDB" id="A0AAV9TLN6"/>
<dbReference type="InterPro" id="IPR016166">
    <property type="entry name" value="FAD-bd_PCMH"/>
</dbReference>
<comment type="similarity">
    <text evidence="2">Belongs to the oxygen-dependent FAD-linked oxidoreductase family.</text>
</comment>
<evidence type="ECO:0000256" key="2">
    <source>
        <dbReference type="ARBA" id="ARBA00005466"/>
    </source>
</evidence>
<dbReference type="Proteomes" id="UP001327957">
    <property type="component" value="Unassembled WGS sequence"/>
</dbReference>
<evidence type="ECO:0000256" key="4">
    <source>
        <dbReference type="ARBA" id="ARBA00022827"/>
    </source>
</evidence>
<reference evidence="7 8" key="1">
    <citation type="submission" date="2023-04" db="EMBL/GenBank/DDBJ databases">
        <title>Colletotrichum tabacum stain YC1 causing leaf anthracnose on Nicotiana tabacum(L.) cv.</title>
        <authorList>
            <person name="Ji Z."/>
            <person name="Wang M."/>
            <person name="Zhang J."/>
            <person name="Wang N."/>
            <person name="Zhou Z."/>
        </authorList>
    </citation>
    <scope>NUCLEOTIDE SEQUENCE [LARGE SCALE GENOMIC DNA]</scope>
    <source>
        <strain evidence="7 8">YC1</strain>
    </source>
</reference>
<dbReference type="Pfam" id="PF01565">
    <property type="entry name" value="FAD_binding_4"/>
    <property type="match status" value="1"/>
</dbReference>
<organism evidence="7 8">
    <name type="scientific">Colletotrichum tabaci</name>
    <dbReference type="NCBI Taxonomy" id="1209068"/>
    <lineage>
        <taxon>Eukaryota</taxon>
        <taxon>Fungi</taxon>
        <taxon>Dikarya</taxon>
        <taxon>Ascomycota</taxon>
        <taxon>Pezizomycotina</taxon>
        <taxon>Sordariomycetes</taxon>
        <taxon>Hypocreomycetidae</taxon>
        <taxon>Glomerellales</taxon>
        <taxon>Glomerellaceae</taxon>
        <taxon>Colletotrichum</taxon>
        <taxon>Colletotrichum destructivum species complex</taxon>
    </lineage>
</organism>